<dbReference type="RefSeq" id="WP_270166763.1">
    <property type="nucleotide sequence ID" value="NZ_CP089391.1"/>
</dbReference>
<dbReference type="EMBL" id="CP089391">
    <property type="protein sequence ID" value="WBL80114.1"/>
    <property type="molecule type" value="Genomic_DNA"/>
</dbReference>
<accession>A0ABY7MPL9</accession>
<evidence type="ECO:0000313" key="2">
    <source>
        <dbReference type="Proteomes" id="UP001179614"/>
    </source>
</evidence>
<organism evidence="1 2">
    <name type="scientific">Bradyrhizobium xenonodulans</name>
    <dbReference type="NCBI Taxonomy" id="2736875"/>
    <lineage>
        <taxon>Bacteria</taxon>
        <taxon>Pseudomonadati</taxon>
        <taxon>Pseudomonadota</taxon>
        <taxon>Alphaproteobacteria</taxon>
        <taxon>Hyphomicrobiales</taxon>
        <taxon>Nitrobacteraceae</taxon>
        <taxon>Bradyrhizobium</taxon>
    </lineage>
</organism>
<dbReference type="Proteomes" id="UP001179614">
    <property type="component" value="Chromosome"/>
</dbReference>
<reference evidence="1" key="1">
    <citation type="submission" date="2021-12" db="EMBL/GenBank/DDBJ databases">
        <title>Bradyrhizobium xenonodulans sp. nov.</title>
        <authorList>
            <person name="Claassens R."/>
            <person name="Venter S.N."/>
            <person name="Beukes C.W."/>
            <person name="Stepkowski T."/>
            <person name="Steenkamp E.T."/>
        </authorList>
    </citation>
    <scope>NUCLEOTIDE SEQUENCE</scope>
    <source>
        <strain evidence="1">14AB</strain>
    </source>
</reference>
<sequence length="58" mass="6470">MDSREAAFVLAMTRMLSVIISGKICKARPQLARKRLLSKYRCGRAIVIHIARGGRDLA</sequence>
<gene>
    <name evidence="1" type="ORF">I3J27_06705</name>
</gene>
<keyword evidence="2" id="KW-1185">Reference proteome</keyword>
<evidence type="ECO:0000313" key="1">
    <source>
        <dbReference type="EMBL" id="WBL80114.1"/>
    </source>
</evidence>
<protein>
    <recommendedName>
        <fullName evidence="3">Transposase</fullName>
    </recommendedName>
</protein>
<proteinExistence type="predicted"/>
<evidence type="ECO:0008006" key="3">
    <source>
        <dbReference type="Google" id="ProtNLM"/>
    </source>
</evidence>
<name>A0ABY7MPL9_9BRAD</name>